<dbReference type="SMR" id="A0A482XFP9"/>
<organism evidence="12 13">
    <name type="scientific">Laodelphax striatellus</name>
    <name type="common">Small brown planthopper</name>
    <name type="synonym">Delphax striatella</name>
    <dbReference type="NCBI Taxonomy" id="195883"/>
    <lineage>
        <taxon>Eukaryota</taxon>
        <taxon>Metazoa</taxon>
        <taxon>Ecdysozoa</taxon>
        <taxon>Arthropoda</taxon>
        <taxon>Hexapoda</taxon>
        <taxon>Insecta</taxon>
        <taxon>Pterygota</taxon>
        <taxon>Neoptera</taxon>
        <taxon>Paraneoptera</taxon>
        <taxon>Hemiptera</taxon>
        <taxon>Auchenorrhyncha</taxon>
        <taxon>Fulgoroidea</taxon>
        <taxon>Delphacidae</taxon>
        <taxon>Criomorphinae</taxon>
        <taxon>Laodelphax</taxon>
    </lineage>
</organism>
<dbReference type="PANTHER" id="PTHR43020">
    <property type="entry name" value="CDK5 REGULATORY SUBUNIT-ASSOCIATED PROTEIN 1"/>
    <property type="match status" value="1"/>
</dbReference>
<dbReference type="PANTHER" id="PTHR43020:SF2">
    <property type="entry name" value="MITOCHONDRIAL TRNA METHYLTHIOTRANSFERASE CDK5RAP1"/>
    <property type="match status" value="1"/>
</dbReference>
<dbReference type="SFLD" id="SFLDF00273">
    <property type="entry name" value="(dimethylallyl)adenosine_tRNA"/>
    <property type="match status" value="1"/>
</dbReference>
<keyword evidence="4" id="KW-0949">S-adenosyl-L-methionine</keyword>
<reference evidence="12 13" key="1">
    <citation type="journal article" date="2017" name="Gigascience">
        <title>Genome sequence of the small brown planthopper, Laodelphax striatellus.</title>
        <authorList>
            <person name="Zhu J."/>
            <person name="Jiang F."/>
            <person name="Wang X."/>
            <person name="Yang P."/>
            <person name="Bao Y."/>
            <person name="Zhao W."/>
            <person name="Wang W."/>
            <person name="Lu H."/>
            <person name="Wang Q."/>
            <person name="Cui N."/>
            <person name="Li J."/>
            <person name="Chen X."/>
            <person name="Luo L."/>
            <person name="Yu J."/>
            <person name="Kang L."/>
            <person name="Cui F."/>
        </authorList>
    </citation>
    <scope>NUCLEOTIDE SEQUENCE [LARGE SCALE GENOMIC DNA]</scope>
    <source>
        <strain evidence="12">Lst14</strain>
    </source>
</reference>
<dbReference type="GO" id="GO:0005739">
    <property type="term" value="C:mitochondrion"/>
    <property type="evidence" value="ECO:0007669"/>
    <property type="project" value="TreeGrafter"/>
</dbReference>
<evidence type="ECO:0000259" key="11">
    <source>
        <dbReference type="PROSITE" id="PS51918"/>
    </source>
</evidence>
<evidence type="ECO:0000313" key="13">
    <source>
        <dbReference type="Proteomes" id="UP000291343"/>
    </source>
</evidence>
<dbReference type="SUPFAM" id="SSF102114">
    <property type="entry name" value="Radical SAM enzymes"/>
    <property type="match status" value="1"/>
</dbReference>
<dbReference type="GO" id="GO:0035597">
    <property type="term" value="F:tRNA-2-methylthio-N(6)-dimethylallyladenosine(37) synthase activity"/>
    <property type="evidence" value="ECO:0007669"/>
    <property type="project" value="TreeGrafter"/>
</dbReference>
<dbReference type="PROSITE" id="PS51918">
    <property type="entry name" value="RADICAL_SAM"/>
    <property type="match status" value="1"/>
</dbReference>
<dbReference type="SFLD" id="SFLDG01082">
    <property type="entry name" value="B12-binding_domain_containing"/>
    <property type="match status" value="1"/>
</dbReference>
<evidence type="ECO:0000256" key="8">
    <source>
        <dbReference type="ARBA" id="ARBA00053923"/>
    </source>
</evidence>
<evidence type="ECO:0000256" key="3">
    <source>
        <dbReference type="ARBA" id="ARBA00022485"/>
    </source>
</evidence>
<dbReference type="Pfam" id="PF00919">
    <property type="entry name" value="UPF0004"/>
    <property type="match status" value="1"/>
</dbReference>
<dbReference type="GO" id="GO:0060255">
    <property type="term" value="P:regulation of macromolecule metabolic process"/>
    <property type="evidence" value="ECO:0007669"/>
    <property type="project" value="UniProtKB-ARBA"/>
</dbReference>
<protein>
    <recommendedName>
        <fullName evidence="9">CDK5RAP1-like protein</fullName>
    </recommendedName>
</protein>
<keyword evidence="7" id="KW-0411">Iron-sulfur</keyword>
<evidence type="ECO:0000256" key="4">
    <source>
        <dbReference type="ARBA" id="ARBA00022691"/>
    </source>
</evidence>
<dbReference type="SFLD" id="SFLDS00029">
    <property type="entry name" value="Radical_SAM"/>
    <property type="match status" value="1"/>
</dbReference>
<dbReference type="PROSITE" id="PS01278">
    <property type="entry name" value="MTTASE_RADICAL"/>
    <property type="match status" value="1"/>
</dbReference>
<gene>
    <name evidence="12" type="ORF">LSTR_LSTR003831</name>
</gene>
<feature type="domain" description="Radical SAM core" evidence="11">
    <location>
        <begin position="230"/>
        <end position="484"/>
    </location>
</feature>
<dbReference type="STRING" id="195883.A0A482XFP9"/>
<evidence type="ECO:0000259" key="10">
    <source>
        <dbReference type="PROSITE" id="PS51449"/>
    </source>
</evidence>
<dbReference type="InterPro" id="IPR006638">
    <property type="entry name" value="Elp3/MiaA/NifB-like_rSAM"/>
</dbReference>
<dbReference type="InterPro" id="IPR005839">
    <property type="entry name" value="Methylthiotransferase"/>
</dbReference>
<keyword evidence="5" id="KW-0479">Metal-binding</keyword>
<dbReference type="GO" id="GO:0005829">
    <property type="term" value="C:cytosol"/>
    <property type="evidence" value="ECO:0007669"/>
    <property type="project" value="TreeGrafter"/>
</dbReference>
<evidence type="ECO:0000256" key="5">
    <source>
        <dbReference type="ARBA" id="ARBA00022723"/>
    </source>
</evidence>
<dbReference type="InterPro" id="IPR038135">
    <property type="entry name" value="Methylthiotransferase_N_sf"/>
</dbReference>
<keyword evidence="13" id="KW-1185">Reference proteome</keyword>
<dbReference type="SFLD" id="SFLDF00413">
    <property type="entry name" value="CDK5RAP1"/>
    <property type="match status" value="1"/>
</dbReference>
<dbReference type="EMBL" id="QKKF02011224">
    <property type="protein sequence ID" value="RZF44191.1"/>
    <property type="molecule type" value="Genomic_DNA"/>
</dbReference>
<evidence type="ECO:0000313" key="12">
    <source>
        <dbReference type="EMBL" id="RZF44191.1"/>
    </source>
</evidence>
<feature type="domain" description="MTTase N-terminal" evidence="10">
    <location>
        <begin position="91"/>
        <end position="206"/>
    </location>
</feature>
<sequence>MMNVSLLQKIFSSKLSPRHILSAFRVHTKYIDYDSQSNKRPEKLRLQDGPDLKHFLSQTKSADFAVDSASNENEEHPVPYLDANAWHGWNRKVYFEVYGCQMNVNDTDIVWSILKAAGFEKTNTISDADVILVMTCAIREGAENKIWSRLTVLRRMKKQLNVKIGVLGCMAERLKHQLIEKEKSVDLVAGPDSYRDLPRLLALTENNQSAVNVLLSLDETYADVMPTRLNEDSVTAFVSIQRGCDNMCTYCIVPFTRGRERSRPVESIVAEVQKFSDEGVKEVTLLGQNVNSYRDTSVTTHSMCSESNLAKGFGTVYKSRKGGLRFAELLDRVSRVNPELRIRFTSPHPKDFPDEVLHLIAERNNVCNNLHMPVQCGNNRVLEMMRRGYTREAYLDLIRNVRSIIPDVALSSDFICGFCSETEEEFQDTLQLIEEVKFTNAYLFAYSLRQKTPAHRKFKDDVEPSVKTRRLIEMSNLYRKIRTEENKKLHGQIHLVLVEGTSSL</sequence>
<dbReference type="GO" id="GO:0080090">
    <property type="term" value="P:regulation of primary metabolic process"/>
    <property type="evidence" value="ECO:0007669"/>
    <property type="project" value="UniProtKB-ARBA"/>
</dbReference>
<proteinExistence type="inferred from homology"/>
<dbReference type="InterPro" id="IPR006463">
    <property type="entry name" value="MiaB_methiolase"/>
</dbReference>
<dbReference type="PROSITE" id="PS51449">
    <property type="entry name" value="MTTASE_N"/>
    <property type="match status" value="1"/>
</dbReference>
<evidence type="ECO:0000256" key="9">
    <source>
        <dbReference type="ARBA" id="ARBA00074452"/>
    </source>
</evidence>
<dbReference type="InterPro" id="IPR013848">
    <property type="entry name" value="Methylthiotransferase_N"/>
</dbReference>
<dbReference type="FunFam" id="3.40.50.12160:FF:000003">
    <property type="entry name" value="CDK5 regulatory subunit-associated protein 1"/>
    <property type="match status" value="1"/>
</dbReference>
<dbReference type="SFLD" id="SFLDG01061">
    <property type="entry name" value="methylthiotransferase"/>
    <property type="match status" value="1"/>
</dbReference>
<dbReference type="GO" id="GO:0051539">
    <property type="term" value="F:4 iron, 4 sulfur cluster binding"/>
    <property type="evidence" value="ECO:0007669"/>
    <property type="project" value="UniProtKB-KW"/>
</dbReference>
<dbReference type="Pfam" id="PF04055">
    <property type="entry name" value="Radical_SAM"/>
    <property type="match status" value="1"/>
</dbReference>
<keyword evidence="6" id="KW-0408">Iron</keyword>
<dbReference type="GO" id="GO:0046872">
    <property type="term" value="F:metal ion binding"/>
    <property type="evidence" value="ECO:0007669"/>
    <property type="project" value="UniProtKB-KW"/>
</dbReference>
<dbReference type="NCBIfam" id="TIGR01574">
    <property type="entry name" value="miaB-methiolase"/>
    <property type="match status" value="1"/>
</dbReference>
<dbReference type="InterPro" id="IPR058240">
    <property type="entry name" value="rSAM_sf"/>
</dbReference>
<comment type="similarity">
    <text evidence="2">Belongs to the methylthiotransferase family. MiaB subfamily.</text>
</comment>
<dbReference type="FunFam" id="3.80.30.20:FF:000003">
    <property type="entry name" value="CDK5 regulatory subunit-associated protein 1"/>
    <property type="match status" value="1"/>
</dbReference>
<evidence type="ECO:0000256" key="1">
    <source>
        <dbReference type="ARBA" id="ARBA00001966"/>
    </source>
</evidence>
<dbReference type="Gene3D" id="3.40.50.12160">
    <property type="entry name" value="Methylthiotransferase, N-terminal domain"/>
    <property type="match status" value="1"/>
</dbReference>
<dbReference type="SMART" id="SM00729">
    <property type="entry name" value="Elp3"/>
    <property type="match status" value="1"/>
</dbReference>
<dbReference type="NCBIfam" id="TIGR00089">
    <property type="entry name" value="MiaB/RimO family radical SAM methylthiotransferase"/>
    <property type="match status" value="1"/>
</dbReference>
<evidence type="ECO:0000256" key="6">
    <source>
        <dbReference type="ARBA" id="ARBA00023004"/>
    </source>
</evidence>
<keyword evidence="3" id="KW-0004">4Fe-4S</keyword>
<comment type="caution">
    <text evidence="12">The sequence shown here is derived from an EMBL/GenBank/DDBJ whole genome shotgun (WGS) entry which is preliminary data.</text>
</comment>
<name>A0A482XFP9_LAOST</name>
<dbReference type="InterPro" id="IPR023404">
    <property type="entry name" value="rSAM_horseshoe"/>
</dbReference>
<accession>A0A482XFP9</accession>
<evidence type="ECO:0000256" key="7">
    <source>
        <dbReference type="ARBA" id="ARBA00023014"/>
    </source>
</evidence>
<comment type="function">
    <text evidence="8">Potential regulator of CDK5 activity.</text>
</comment>
<evidence type="ECO:0000256" key="2">
    <source>
        <dbReference type="ARBA" id="ARBA00009815"/>
    </source>
</evidence>
<dbReference type="InterPro" id="IPR007197">
    <property type="entry name" value="rSAM"/>
</dbReference>
<dbReference type="FunCoup" id="A0A482XFP9">
    <property type="interactions" value="1658"/>
</dbReference>
<dbReference type="Gene3D" id="3.80.30.20">
    <property type="entry name" value="tm_1862 like domain"/>
    <property type="match status" value="1"/>
</dbReference>
<dbReference type="OrthoDB" id="190098at2759"/>
<dbReference type="AlphaFoldDB" id="A0A482XFP9"/>
<dbReference type="Proteomes" id="UP000291343">
    <property type="component" value="Unassembled WGS sequence"/>
</dbReference>
<comment type="cofactor">
    <cofactor evidence="1">
        <name>[4Fe-4S] cluster</name>
        <dbReference type="ChEBI" id="CHEBI:49883"/>
    </cofactor>
</comment>
<dbReference type="InParanoid" id="A0A482XFP9"/>
<dbReference type="InterPro" id="IPR020612">
    <property type="entry name" value="Methylthiotransferase_CS"/>
</dbReference>